<name>A0ABD2NPA0_9CUCU</name>
<comment type="caution">
    <text evidence="1">The sequence shown here is derived from an EMBL/GenBank/DDBJ whole genome shotgun (WGS) entry which is preliminary data.</text>
</comment>
<sequence length="71" mass="8663">MKGYEITVKGDKFPFQAKLVFRNENLEKWTSSSVSLSTDCEFYTERCVKRRFPCFSERPQYYGTLWDFRKW</sequence>
<dbReference type="Proteomes" id="UP001516400">
    <property type="component" value="Unassembled WGS sequence"/>
</dbReference>
<dbReference type="AlphaFoldDB" id="A0ABD2NPA0"/>
<dbReference type="EMBL" id="JABFTP020000124">
    <property type="protein sequence ID" value="KAL3280257.1"/>
    <property type="molecule type" value="Genomic_DNA"/>
</dbReference>
<protein>
    <submittedName>
        <fullName evidence="1">Uncharacterized protein</fullName>
    </submittedName>
</protein>
<evidence type="ECO:0000313" key="2">
    <source>
        <dbReference type="Proteomes" id="UP001516400"/>
    </source>
</evidence>
<keyword evidence="2" id="KW-1185">Reference proteome</keyword>
<accession>A0ABD2NPA0</accession>
<organism evidence="1 2">
    <name type="scientific">Cryptolaemus montrouzieri</name>
    <dbReference type="NCBI Taxonomy" id="559131"/>
    <lineage>
        <taxon>Eukaryota</taxon>
        <taxon>Metazoa</taxon>
        <taxon>Ecdysozoa</taxon>
        <taxon>Arthropoda</taxon>
        <taxon>Hexapoda</taxon>
        <taxon>Insecta</taxon>
        <taxon>Pterygota</taxon>
        <taxon>Neoptera</taxon>
        <taxon>Endopterygota</taxon>
        <taxon>Coleoptera</taxon>
        <taxon>Polyphaga</taxon>
        <taxon>Cucujiformia</taxon>
        <taxon>Coccinelloidea</taxon>
        <taxon>Coccinellidae</taxon>
        <taxon>Scymninae</taxon>
        <taxon>Scymnini</taxon>
        <taxon>Cryptolaemus</taxon>
    </lineage>
</organism>
<gene>
    <name evidence="1" type="ORF">HHI36_017752</name>
</gene>
<reference evidence="1 2" key="1">
    <citation type="journal article" date="2021" name="BMC Biol.">
        <title>Horizontally acquired antibacterial genes associated with adaptive radiation of ladybird beetles.</title>
        <authorList>
            <person name="Li H.S."/>
            <person name="Tang X.F."/>
            <person name="Huang Y.H."/>
            <person name="Xu Z.Y."/>
            <person name="Chen M.L."/>
            <person name="Du X.Y."/>
            <person name="Qiu B.Y."/>
            <person name="Chen P.T."/>
            <person name="Zhang W."/>
            <person name="Slipinski A."/>
            <person name="Escalona H.E."/>
            <person name="Waterhouse R.M."/>
            <person name="Zwick A."/>
            <person name="Pang H."/>
        </authorList>
    </citation>
    <scope>NUCLEOTIDE SEQUENCE [LARGE SCALE GENOMIC DNA]</scope>
    <source>
        <strain evidence="1">SYSU2018</strain>
    </source>
</reference>
<evidence type="ECO:0000313" key="1">
    <source>
        <dbReference type="EMBL" id="KAL3280257.1"/>
    </source>
</evidence>
<proteinExistence type="predicted"/>